<keyword evidence="2" id="KW-1185">Reference proteome</keyword>
<comment type="caution">
    <text evidence="1">The sequence shown here is derived from an EMBL/GenBank/DDBJ whole genome shotgun (WGS) entry which is preliminary data.</text>
</comment>
<organism evidence="1 2">
    <name type="scientific">Pararge aegeria aegeria</name>
    <dbReference type="NCBI Taxonomy" id="348720"/>
    <lineage>
        <taxon>Eukaryota</taxon>
        <taxon>Metazoa</taxon>
        <taxon>Ecdysozoa</taxon>
        <taxon>Arthropoda</taxon>
        <taxon>Hexapoda</taxon>
        <taxon>Insecta</taxon>
        <taxon>Pterygota</taxon>
        <taxon>Neoptera</taxon>
        <taxon>Endopterygota</taxon>
        <taxon>Lepidoptera</taxon>
        <taxon>Glossata</taxon>
        <taxon>Ditrysia</taxon>
        <taxon>Papilionoidea</taxon>
        <taxon>Nymphalidae</taxon>
        <taxon>Satyrinae</taxon>
        <taxon>Satyrini</taxon>
        <taxon>Parargina</taxon>
        <taxon>Pararge</taxon>
    </lineage>
</organism>
<protein>
    <submittedName>
        <fullName evidence="1">Jg26903 protein</fullName>
    </submittedName>
</protein>
<evidence type="ECO:0000313" key="2">
    <source>
        <dbReference type="Proteomes" id="UP000838756"/>
    </source>
</evidence>
<reference evidence="1" key="1">
    <citation type="submission" date="2022-03" db="EMBL/GenBank/DDBJ databases">
        <authorList>
            <person name="Lindestad O."/>
        </authorList>
    </citation>
    <scope>NUCLEOTIDE SEQUENCE</scope>
</reference>
<proteinExistence type="predicted"/>
<dbReference type="Proteomes" id="UP000838756">
    <property type="component" value="Unassembled WGS sequence"/>
</dbReference>
<gene>
    <name evidence="1" type="primary">jg26903</name>
    <name evidence="1" type="ORF">PAEG_LOCUS1003</name>
</gene>
<dbReference type="EMBL" id="CAKXAJ010003367">
    <property type="protein sequence ID" value="CAH2208387.1"/>
    <property type="molecule type" value="Genomic_DNA"/>
</dbReference>
<dbReference type="OrthoDB" id="10255210at2759"/>
<dbReference type="AlphaFoldDB" id="A0A8S4QGC3"/>
<evidence type="ECO:0000313" key="1">
    <source>
        <dbReference type="EMBL" id="CAH2208387.1"/>
    </source>
</evidence>
<sequence length="80" mass="8802">MRLSPDAYEKVKKLRREVPEISPAATRIADYPREPAPPVDVCVHPPPEATGPCARKTEDVSFSCPHLEPKPPCCVPKDAI</sequence>
<accession>A0A8S4QGC3</accession>
<name>A0A8S4QGC3_9NEOP</name>